<name>A0ABU1IWF0_9BACL</name>
<comment type="caution">
    <text evidence="1">The sequence shown here is derived from an EMBL/GenBank/DDBJ whole genome shotgun (WGS) entry which is preliminary data.</text>
</comment>
<dbReference type="Proteomes" id="UP001185028">
    <property type="component" value="Unassembled WGS sequence"/>
</dbReference>
<accession>A0ABU1IWF0</accession>
<organism evidence="1 2">
    <name type="scientific">Paenibacillus hunanensis</name>
    <dbReference type="NCBI Taxonomy" id="539262"/>
    <lineage>
        <taxon>Bacteria</taxon>
        <taxon>Bacillati</taxon>
        <taxon>Bacillota</taxon>
        <taxon>Bacilli</taxon>
        <taxon>Bacillales</taxon>
        <taxon>Paenibacillaceae</taxon>
        <taxon>Paenibacillus</taxon>
    </lineage>
</organism>
<protein>
    <recommendedName>
        <fullName evidence="3">S1 motif domain-containing protein</fullName>
    </recommendedName>
</protein>
<gene>
    <name evidence="1" type="ORF">JOC58_001472</name>
</gene>
<proteinExistence type="predicted"/>
<sequence length="166" mass="19396">MEYYKLRFEESQENYYFEVDDERTVLRQVIEDEGHWIVSCRPDEELHFCLFDQVFDQSMDDAEGRDITPEQFEEAWTIATRPYRKAWEHTKQRFTIGAQVAGIVEVFYPQGTILSLPSDAYGILDDRECNGSPVAEARAPGYMLKAYVIGWDEVNMWLKLSCSQPS</sequence>
<evidence type="ECO:0000313" key="1">
    <source>
        <dbReference type="EMBL" id="MDR6243585.1"/>
    </source>
</evidence>
<evidence type="ECO:0008006" key="3">
    <source>
        <dbReference type="Google" id="ProtNLM"/>
    </source>
</evidence>
<dbReference type="RefSeq" id="WP_188773759.1">
    <property type="nucleotide sequence ID" value="NZ_BMMB01000001.1"/>
</dbReference>
<reference evidence="1 2" key="1">
    <citation type="submission" date="2023-07" db="EMBL/GenBank/DDBJ databases">
        <title>Genomic Encyclopedia of Type Strains, Phase IV (KMG-IV): sequencing the most valuable type-strain genomes for metagenomic binning, comparative biology and taxonomic classification.</title>
        <authorList>
            <person name="Goeker M."/>
        </authorList>
    </citation>
    <scope>NUCLEOTIDE SEQUENCE [LARGE SCALE GENOMIC DNA]</scope>
    <source>
        <strain evidence="1 2">DSM 22170</strain>
    </source>
</reference>
<dbReference type="EMBL" id="JAVDQH010000004">
    <property type="protein sequence ID" value="MDR6243585.1"/>
    <property type="molecule type" value="Genomic_DNA"/>
</dbReference>
<evidence type="ECO:0000313" key="2">
    <source>
        <dbReference type="Proteomes" id="UP001185028"/>
    </source>
</evidence>
<keyword evidence="2" id="KW-1185">Reference proteome</keyword>